<comment type="caution">
    <text evidence="2">The sequence shown here is derived from an EMBL/GenBank/DDBJ whole genome shotgun (WGS) entry which is preliminary data.</text>
</comment>
<feature type="chain" id="PRO_5046965288" description="Lipoprotein" evidence="1">
    <location>
        <begin position="24"/>
        <end position="146"/>
    </location>
</feature>
<keyword evidence="3" id="KW-1185">Reference proteome</keyword>
<evidence type="ECO:0000256" key="1">
    <source>
        <dbReference type="SAM" id="SignalP"/>
    </source>
</evidence>
<evidence type="ECO:0000313" key="2">
    <source>
        <dbReference type="EMBL" id="GAA3748800.1"/>
    </source>
</evidence>
<accession>A0ABP7FVD4</accession>
<evidence type="ECO:0008006" key="4">
    <source>
        <dbReference type="Google" id="ProtNLM"/>
    </source>
</evidence>
<protein>
    <recommendedName>
        <fullName evidence="4">Lipoprotein</fullName>
    </recommendedName>
</protein>
<proteinExistence type="predicted"/>
<dbReference type="RefSeq" id="WP_344757334.1">
    <property type="nucleotide sequence ID" value="NZ_BAABAE010000004.1"/>
</dbReference>
<evidence type="ECO:0000313" key="3">
    <source>
        <dbReference type="Proteomes" id="UP001501004"/>
    </source>
</evidence>
<gene>
    <name evidence="2" type="ORF">GCM10022239_25210</name>
</gene>
<dbReference type="PROSITE" id="PS51257">
    <property type="entry name" value="PROKAR_LIPOPROTEIN"/>
    <property type="match status" value="1"/>
</dbReference>
<feature type="signal peptide" evidence="1">
    <location>
        <begin position="1"/>
        <end position="23"/>
    </location>
</feature>
<sequence length="146" mass="14770">MQRKRLAVSTAIALSLVLAPALAGCSAIEGIIENATGSQVDLGGQSVPADFPSEVPLATGEVVFGLSADKDGEKVWNVTIKVSAGAFEGISDELTGAGFTLAEGSKEVNNGSGGLFTSDKYSVLVVVSDDGSNGTLANYTVTTVTK</sequence>
<keyword evidence="1" id="KW-0732">Signal</keyword>
<dbReference type="Proteomes" id="UP001501004">
    <property type="component" value="Unassembled WGS sequence"/>
</dbReference>
<organism evidence="2 3">
    <name type="scientific">Leifsonella bigeumensis</name>
    <dbReference type="NCBI Taxonomy" id="433643"/>
    <lineage>
        <taxon>Bacteria</taxon>
        <taxon>Bacillati</taxon>
        <taxon>Actinomycetota</taxon>
        <taxon>Actinomycetes</taxon>
        <taxon>Micrococcales</taxon>
        <taxon>Microbacteriaceae</taxon>
        <taxon>Leifsonella</taxon>
    </lineage>
</organism>
<dbReference type="EMBL" id="BAABAE010000004">
    <property type="protein sequence ID" value="GAA3748800.1"/>
    <property type="molecule type" value="Genomic_DNA"/>
</dbReference>
<reference evidence="3" key="1">
    <citation type="journal article" date="2019" name="Int. J. Syst. Evol. Microbiol.">
        <title>The Global Catalogue of Microorganisms (GCM) 10K type strain sequencing project: providing services to taxonomists for standard genome sequencing and annotation.</title>
        <authorList>
            <consortium name="The Broad Institute Genomics Platform"/>
            <consortium name="The Broad Institute Genome Sequencing Center for Infectious Disease"/>
            <person name="Wu L."/>
            <person name="Ma J."/>
        </authorList>
    </citation>
    <scope>NUCLEOTIDE SEQUENCE [LARGE SCALE GENOMIC DNA]</scope>
    <source>
        <strain evidence="3">JCM 16949</strain>
    </source>
</reference>
<name>A0ABP7FVD4_9MICO</name>